<evidence type="ECO:0000259" key="7">
    <source>
        <dbReference type="PROSITE" id="PS51383"/>
    </source>
</evidence>
<dbReference type="PANTHER" id="PTHR12592">
    <property type="entry name" value="ATP-DEPENDENT (S)-NAD(P)H-HYDRATE DEHYDRATASE FAMILY MEMBER"/>
    <property type="match status" value="1"/>
</dbReference>
<feature type="domain" description="YjeF C-terminal" evidence="7">
    <location>
        <begin position="4"/>
        <end position="267"/>
    </location>
</feature>
<feature type="binding site" evidence="6">
    <location>
        <position position="99"/>
    </location>
    <ligand>
        <name>(6S)-NADPHX</name>
        <dbReference type="ChEBI" id="CHEBI:64076"/>
    </ligand>
</feature>
<evidence type="ECO:0000256" key="3">
    <source>
        <dbReference type="ARBA" id="ARBA00022857"/>
    </source>
</evidence>
<name>A0A2M7RFU5_9BACT</name>
<dbReference type="Proteomes" id="UP000230779">
    <property type="component" value="Unassembled WGS sequence"/>
</dbReference>
<evidence type="ECO:0000256" key="5">
    <source>
        <dbReference type="ARBA" id="ARBA00023239"/>
    </source>
</evidence>
<accession>A0A2M7RFU5</accession>
<comment type="caution">
    <text evidence="8">The sequence shown here is derived from an EMBL/GenBank/DDBJ whole genome shotgun (WGS) entry which is preliminary data.</text>
</comment>
<evidence type="ECO:0000256" key="6">
    <source>
        <dbReference type="HAMAP-Rule" id="MF_01965"/>
    </source>
</evidence>
<dbReference type="CDD" id="cd01171">
    <property type="entry name" value="YXKO-related"/>
    <property type="match status" value="1"/>
</dbReference>
<dbReference type="GO" id="GO:0110051">
    <property type="term" value="P:metabolite repair"/>
    <property type="evidence" value="ECO:0007669"/>
    <property type="project" value="TreeGrafter"/>
</dbReference>
<keyword evidence="2 6" id="KW-0067">ATP-binding</keyword>
<dbReference type="Pfam" id="PF01256">
    <property type="entry name" value="Carb_kinase"/>
    <property type="match status" value="1"/>
</dbReference>
<evidence type="ECO:0000313" key="9">
    <source>
        <dbReference type="Proteomes" id="UP000230779"/>
    </source>
</evidence>
<keyword evidence="3 6" id="KW-0521">NADP</keyword>
<feature type="binding site" evidence="6">
    <location>
        <position position="146"/>
    </location>
    <ligand>
        <name>(6S)-NADPHX</name>
        <dbReference type="ChEBI" id="CHEBI:64076"/>
    </ligand>
</feature>
<evidence type="ECO:0000256" key="1">
    <source>
        <dbReference type="ARBA" id="ARBA00022741"/>
    </source>
</evidence>
<proteinExistence type="inferred from homology"/>
<keyword evidence="4 6" id="KW-0520">NAD</keyword>
<dbReference type="EMBL" id="PFMD01000075">
    <property type="protein sequence ID" value="PIY95619.1"/>
    <property type="molecule type" value="Genomic_DNA"/>
</dbReference>
<dbReference type="PROSITE" id="PS01050">
    <property type="entry name" value="YJEF_C_2"/>
    <property type="match status" value="1"/>
</dbReference>
<dbReference type="InterPro" id="IPR000631">
    <property type="entry name" value="CARKD"/>
</dbReference>
<sequence length="268" mass="29057">MPLIGPKEIKSLKKPKPHSHKGDNGILLIIGGSKQYHGAPLLAAKTASKIVDLVYFSSVPENNRLINEMKSKLCEFITITRKEILSYAKKSDAILIGPGLGTGNAEKKLTNELLKKYSDKKFVLDAGALKILNKQYLGKNCIITPHANEFRSLFKIKATEANAKKIAKQYNGIIVLKAKKTLGKDLIISPNRVSYNTSGNQGMTKGGTGDVLAGLIAALATTNDLYLAACAGTYLNGLAGDRLKKKVSYYYSASDLVEEIPKTISDSR</sequence>
<feature type="binding site" evidence="6">
    <location>
        <position position="209"/>
    </location>
    <ligand>
        <name>AMP</name>
        <dbReference type="ChEBI" id="CHEBI:456215"/>
    </ligand>
</feature>
<evidence type="ECO:0000256" key="4">
    <source>
        <dbReference type="ARBA" id="ARBA00023027"/>
    </source>
</evidence>
<dbReference type="SUPFAM" id="SSF53613">
    <property type="entry name" value="Ribokinase-like"/>
    <property type="match status" value="1"/>
</dbReference>
<comment type="function">
    <text evidence="6">Catalyzes the dehydration of the S-form of NAD(P)HX at the expense of ADP, which is converted to AMP. Together with NAD(P)HX epimerase, which catalyzes the epimerization of the S- and R-forms, the enzyme allows the repair of both epimers of NAD(P)HX, a damaged form of NAD(P)H that is a result of enzymatic or heat-dependent hydration.</text>
</comment>
<feature type="binding site" evidence="6">
    <location>
        <begin position="177"/>
        <end position="181"/>
    </location>
    <ligand>
        <name>AMP</name>
        <dbReference type="ChEBI" id="CHEBI:456215"/>
    </ligand>
</feature>
<dbReference type="AlphaFoldDB" id="A0A2M7RFU5"/>
<dbReference type="PANTHER" id="PTHR12592:SF0">
    <property type="entry name" value="ATP-DEPENDENT (S)-NAD(P)H-HYDRATE DEHYDRATASE"/>
    <property type="match status" value="1"/>
</dbReference>
<protein>
    <recommendedName>
        <fullName evidence="6">ADP-dependent (S)-NAD(P)H-hydrate dehydratase</fullName>
        <ecNumber evidence="6">4.2.1.136</ecNumber>
    </recommendedName>
    <alternativeName>
        <fullName evidence="6">ADP-dependent NAD(P)HX dehydratase</fullName>
    </alternativeName>
</protein>
<dbReference type="InterPro" id="IPR029056">
    <property type="entry name" value="Ribokinase-like"/>
</dbReference>
<dbReference type="HAMAP" id="MF_01965">
    <property type="entry name" value="NADHX_dehydratase"/>
    <property type="match status" value="1"/>
</dbReference>
<dbReference type="GO" id="GO:0052855">
    <property type="term" value="F:ADP-dependent NAD(P)H-hydrate dehydratase activity"/>
    <property type="evidence" value="ECO:0007669"/>
    <property type="project" value="UniProtKB-UniRule"/>
</dbReference>
<comment type="subunit">
    <text evidence="6">Homotetramer.</text>
</comment>
<comment type="catalytic activity">
    <reaction evidence="6">
        <text>(6S)-NADPHX + ADP = AMP + phosphate + NADPH + H(+)</text>
        <dbReference type="Rhea" id="RHEA:32235"/>
        <dbReference type="ChEBI" id="CHEBI:15378"/>
        <dbReference type="ChEBI" id="CHEBI:43474"/>
        <dbReference type="ChEBI" id="CHEBI:57783"/>
        <dbReference type="ChEBI" id="CHEBI:64076"/>
        <dbReference type="ChEBI" id="CHEBI:456215"/>
        <dbReference type="ChEBI" id="CHEBI:456216"/>
        <dbReference type="EC" id="4.2.1.136"/>
    </reaction>
</comment>
<gene>
    <name evidence="6" type="primary">nnrD</name>
    <name evidence="8" type="ORF">COY66_06280</name>
</gene>
<keyword evidence="5 6" id="KW-0456">Lyase</keyword>
<dbReference type="PROSITE" id="PS51383">
    <property type="entry name" value="YJEF_C_3"/>
    <property type="match status" value="1"/>
</dbReference>
<feature type="binding site" evidence="6">
    <location>
        <position position="39"/>
    </location>
    <ligand>
        <name>(6S)-NADPHX</name>
        <dbReference type="ChEBI" id="CHEBI:64076"/>
    </ligand>
</feature>
<dbReference type="GO" id="GO:0046496">
    <property type="term" value="P:nicotinamide nucleotide metabolic process"/>
    <property type="evidence" value="ECO:0007669"/>
    <property type="project" value="UniProtKB-UniRule"/>
</dbReference>
<reference evidence="8 9" key="1">
    <citation type="submission" date="2017-09" db="EMBL/GenBank/DDBJ databases">
        <title>Depth-based differentiation of microbial function through sediment-hosted aquifers and enrichment of novel symbionts in the deep terrestrial subsurface.</title>
        <authorList>
            <person name="Probst A.J."/>
            <person name="Ladd B."/>
            <person name="Jarett J.K."/>
            <person name="Geller-Mcgrath D.E."/>
            <person name="Sieber C.M."/>
            <person name="Emerson J.B."/>
            <person name="Anantharaman K."/>
            <person name="Thomas B.C."/>
            <person name="Malmstrom R."/>
            <person name="Stieglmeier M."/>
            <person name="Klingl A."/>
            <person name="Woyke T."/>
            <person name="Ryan C.M."/>
            <person name="Banfield J.F."/>
        </authorList>
    </citation>
    <scope>NUCLEOTIDE SEQUENCE [LARGE SCALE GENOMIC DNA]</scope>
    <source>
        <strain evidence="8">CG_4_10_14_0_8_um_filter_42_10</strain>
    </source>
</reference>
<evidence type="ECO:0000313" key="8">
    <source>
        <dbReference type="EMBL" id="PIY95619.1"/>
    </source>
</evidence>
<organism evidence="8 9">
    <name type="scientific">Candidatus Kerfeldbacteria bacterium CG_4_10_14_0_8_um_filter_42_10</name>
    <dbReference type="NCBI Taxonomy" id="2014248"/>
    <lineage>
        <taxon>Bacteria</taxon>
        <taxon>Candidatus Kerfeldiibacteriota</taxon>
    </lineage>
</organism>
<keyword evidence="1 6" id="KW-0547">Nucleotide-binding</keyword>
<comment type="catalytic activity">
    <reaction evidence="6">
        <text>(6S)-NADHX + ADP = AMP + phosphate + NADH + H(+)</text>
        <dbReference type="Rhea" id="RHEA:32223"/>
        <dbReference type="ChEBI" id="CHEBI:15378"/>
        <dbReference type="ChEBI" id="CHEBI:43474"/>
        <dbReference type="ChEBI" id="CHEBI:57945"/>
        <dbReference type="ChEBI" id="CHEBI:64074"/>
        <dbReference type="ChEBI" id="CHEBI:456215"/>
        <dbReference type="ChEBI" id="CHEBI:456216"/>
        <dbReference type="EC" id="4.2.1.136"/>
    </reaction>
</comment>
<dbReference type="GO" id="GO:0005524">
    <property type="term" value="F:ATP binding"/>
    <property type="evidence" value="ECO:0007669"/>
    <property type="project" value="UniProtKB-KW"/>
</dbReference>
<dbReference type="EC" id="4.2.1.136" evidence="6"/>
<dbReference type="Gene3D" id="3.40.1190.20">
    <property type="match status" value="1"/>
</dbReference>
<dbReference type="InterPro" id="IPR017953">
    <property type="entry name" value="Carbohydrate_kinase_pred_CS"/>
</dbReference>
<comment type="cofactor">
    <cofactor evidence="6">
        <name>Mg(2+)</name>
        <dbReference type="ChEBI" id="CHEBI:18420"/>
    </cofactor>
</comment>
<dbReference type="NCBIfam" id="TIGR00196">
    <property type="entry name" value="yjeF_cterm"/>
    <property type="match status" value="1"/>
</dbReference>
<evidence type="ECO:0000256" key="2">
    <source>
        <dbReference type="ARBA" id="ARBA00022840"/>
    </source>
</evidence>
<feature type="binding site" evidence="6">
    <location>
        <position position="210"/>
    </location>
    <ligand>
        <name>(6S)-NADPHX</name>
        <dbReference type="ChEBI" id="CHEBI:64076"/>
    </ligand>
</feature>
<comment type="similarity">
    <text evidence="6">Belongs to the NnrD/CARKD family.</text>
</comment>